<organism evidence="1 2">
    <name type="scientific">Rudanella paleaurantiibacter</name>
    <dbReference type="NCBI Taxonomy" id="2614655"/>
    <lineage>
        <taxon>Bacteria</taxon>
        <taxon>Pseudomonadati</taxon>
        <taxon>Bacteroidota</taxon>
        <taxon>Cytophagia</taxon>
        <taxon>Cytophagales</taxon>
        <taxon>Cytophagaceae</taxon>
        <taxon>Rudanella</taxon>
    </lineage>
</organism>
<dbReference type="Proteomes" id="UP000488299">
    <property type="component" value="Unassembled WGS sequence"/>
</dbReference>
<gene>
    <name evidence="1" type="ORF">F5984_15355</name>
</gene>
<proteinExistence type="predicted"/>
<name>A0A7J5TWM2_9BACT</name>
<comment type="caution">
    <text evidence="1">The sequence shown here is derived from an EMBL/GenBank/DDBJ whole genome shotgun (WGS) entry which is preliminary data.</text>
</comment>
<dbReference type="EMBL" id="WELI01000006">
    <property type="protein sequence ID" value="KAB7729028.1"/>
    <property type="molecule type" value="Genomic_DNA"/>
</dbReference>
<dbReference type="InterPro" id="IPR025345">
    <property type="entry name" value="DUF4249"/>
</dbReference>
<sequence>MYRLIICLCLFPLFFSCDSLRNEVDPNRINREAGKLVVASFISPQDSVLTVQVNRSVPVLGQSNAILDVANASVTMSDGVRVVALQYAVNYRRQSLNLYWANARNLPILPGKTYTLSVSTPQGEKVTGQCTVPSGAPVFAVERDSARVENGYSFSNGVRTPIYAKEYSLRVNWADLAGGRNYYRVAAMLSTQQTPPSSQSLVQVTVLNTFFNNSDVVADSPGDDGGQLRSRKGVYYRYSSGVPTLITGPGGTTVITCPTCATTITNPTGTTVINPPSGASGTSTVDNYRFGDNFRSAELTVSLLHTDEMYYRYHEAIPRQQESDGNPFAEPVQIPSNINGGLGCFAGFNRRSVVLKLK</sequence>
<evidence type="ECO:0000313" key="2">
    <source>
        <dbReference type="Proteomes" id="UP000488299"/>
    </source>
</evidence>
<keyword evidence="2" id="KW-1185">Reference proteome</keyword>
<reference evidence="1 2" key="1">
    <citation type="submission" date="2019-10" db="EMBL/GenBank/DDBJ databases">
        <title>Rudanella paleaurantiibacter sp. nov., isolated from sludge.</title>
        <authorList>
            <person name="Xu S.Q."/>
        </authorList>
    </citation>
    <scope>NUCLEOTIDE SEQUENCE [LARGE SCALE GENOMIC DNA]</scope>
    <source>
        <strain evidence="1 2">HX-22-17</strain>
    </source>
</reference>
<evidence type="ECO:0000313" key="1">
    <source>
        <dbReference type="EMBL" id="KAB7729028.1"/>
    </source>
</evidence>
<dbReference type="RefSeq" id="WP_152125142.1">
    <property type="nucleotide sequence ID" value="NZ_WELI01000006.1"/>
</dbReference>
<dbReference type="AlphaFoldDB" id="A0A7J5TWM2"/>
<protein>
    <submittedName>
        <fullName evidence="1">DUF4249 family protein</fullName>
    </submittedName>
</protein>
<dbReference type="Pfam" id="PF14054">
    <property type="entry name" value="DUF4249"/>
    <property type="match status" value="1"/>
</dbReference>
<dbReference type="PROSITE" id="PS51257">
    <property type="entry name" value="PROKAR_LIPOPROTEIN"/>
    <property type="match status" value="1"/>
</dbReference>
<accession>A0A7J5TWM2</accession>